<evidence type="ECO:0000259" key="1">
    <source>
        <dbReference type="Pfam" id="PF26006"/>
    </source>
</evidence>
<protein>
    <recommendedName>
        <fullName evidence="1">DUF7999 domain-containing protein</fullName>
    </recommendedName>
</protein>
<dbReference type="AlphaFoldDB" id="A0ABD5ZDS6"/>
<keyword evidence="3" id="KW-1185">Reference proteome</keyword>
<sequence length="92" mass="10451">MLAQSSVPVLVSVRRPMNDHESMTVEVNETNETRHLVAYETDRIRDTLAALPVDTRVPLEMVRLSSRSNVWKVVALHGRRPQRTNQTVSTAE</sequence>
<comment type="caution">
    <text evidence="2">The sequence shown here is derived from an EMBL/GenBank/DDBJ whole genome shotgun (WGS) entry which is preliminary data.</text>
</comment>
<gene>
    <name evidence="2" type="ORF">ACFQJC_07520</name>
</gene>
<feature type="domain" description="DUF7999" evidence="1">
    <location>
        <begin position="4"/>
        <end position="81"/>
    </location>
</feature>
<accession>A0ABD5ZDS6</accession>
<evidence type="ECO:0000313" key="2">
    <source>
        <dbReference type="EMBL" id="MFC7203358.1"/>
    </source>
</evidence>
<dbReference type="EMBL" id="JBHTAA010000005">
    <property type="protein sequence ID" value="MFC7203358.1"/>
    <property type="molecule type" value="Genomic_DNA"/>
</dbReference>
<evidence type="ECO:0000313" key="3">
    <source>
        <dbReference type="Proteomes" id="UP001596481"/>
    </source>
</evidence>
<proteinExistence type="predicted"/>
<dbReference type="Pfam" id="PF26006">
    <property type="entry name" value="DUF7999"/>
    <property type="match status" value="1"/>
</dbReference>
<organism evidence="2 3">
    <name type="scientific">Haloferax namakaokahaiae</name>
    <dbReference type="NCBI Taxonomy" id="1748331"/>
    <lineage>
        <taxon>Archaea</taxon>
        <taxon>Methanobacteriati</taxon>
        <taxon>Methanobacteriota</taxon>
        <taxon>Stenosarchaea group</taxon>
        <taxon>Halobacteria</taxon>
        <taxon>Halobacteriales</taxon>
        <taxon>Haloferacaceae</taxon>
        <taxon>Haloferax</taxon>
    </lineage>
</organism>
<reference evidence="2 3" key="1">
    <citation type="journal article" date="2019" name="Int. J. Syst. Evol. Microbiol.">
        <title>The Global Catalogue of Microorganisms (GCM) 10K type strain sequencing project: providing services to taxonomists for standard genome sequencing and annotation.</title>
        <authorList>
            <consortium name="The Broad Institute Genomics Platform"/>
            <consortium name="The Broad Institute Genome Sequencing Center for Infectious Disease"/>
            <person name="Wu L."/>
            <person name="Ma J."/>
        </authorList>
    </citation>
    <scope>NUCLEOTIDE SEQUENCE [LARGE SCALE GENOMIC DNA]</scope>
    <source>
        <strain evidence="2 3">DSM 29988</strain>
    </source>
</reference>
<dbReference type="RefSeq" id="WP_390222701.1">
    <property type="nucleotide sequence ID" value="NZ_JBHTAA010000005.1"/>
</dbReference>
<dbReference type="Proteomes" id="UP001596481">
    <property type="component" value="Unassembled WGS sequence"/>
</dbReference>
<name>A0ABD5ZDS6_9EURY</name>
<dbReference type="InterPro" id="IPR058312">
    <property type="entry name" value="DUF7999"/>
</dbReference>